<dbReference type="AlphaFoldDB" id="A0A1X3JHN6"/>
<sequence length="105" mass="11943">MKVKMMDTFDSEKFLSELDVLSKEIMPGCGLVFELYQRRLSAAIDKVVAGLPEEQHAQAFELARQEFDYLSAEEIAEEIRRDSERGYCCHGFDRDCCPLGCGDLP</sequence>
<reference evidence="1 2" key="1">
    <citation type="submission" date="2010-04" db="EMBL/GenBank/DDBJ databases">
        <title>The Genome Sequence of Escherichia coli H386.</title>
        <authorList>
            <consortium name="The Broad Institute Genome Sequencing Platform"/>
            <consortium name="The Broad Institute Genome Sequencing Center for Infectious Disease"/>
            <person name="Feldgarden M."/>
            <person name="Gordon D.M."/>
            <person name="Johnson J.R."/>
            <person name="Johnston B.D."/>
            <person name="Young S."/>
            <person name="Zeng Q."/>
            <person name="Koehrsen M."/>
            <person name="Alvarado L."/>
            <person name="Berlin A.M."/>
            <person name="Borenstein D."/>
            <person name="Chapman S.B."/>
            <person name="Chen Z."/>
            <person name="Engels R."/>
            <person name="Freedman E."/>
            <person name="Gellesch M."/>
            <person name="Goldberg J."/>
            <person name="Griggs A."/>
            <person name="Gujja S."/>
            <person name="Heilman E.R."/>
            <person name="Heiman D.I."/>
            <person name="Hepburn T.A."/>
            <person name="Howarth C."/>
            <person name="Jen D."/>
            <person name="Larson L."/>
            <person name="Mehta T."/>
            <person name="Park D."/>
            <person name="Pearson M."/>
            <person name="Richards J."/>
            <person name="Roberts A."/>
            <person name="Saif S."/>
            <person name="Shea T.D."/>
            <person name="Shenoy N."/>
            <person name="Sisk P."/>
            <person name="Stolte C."/>
            <person name="Sykes S.N."/>
            <person name="Walk T."/>
            <person name="White J."/>
            <person name="Yandava C."/>
            <person name="Haas B."/>
            <person name="Henn M.R."/>
            <person name="Nusbaum C."/>
            <person name="Birren B."/>
        </authorList>
    </citation>
    <scope>NUCLEOTIDE SEQUENCE [LARGE SCALE GENOMIC DNA]</scope>
    <source>
        <strain evidence="1 2">H386</strain>
    </source>
</reference>
<evidence type="ECO:0000313" key="2">
    <source>
        <dbReference type="Proteomes" id="UP000193045"/>
    </source>
</evidence>
<accession>A0A1X3JHN6</accession>
<dbReference type="EMBL" id="ADJB01000057">
    <property type="protein sequence ID" value="OSL09559.1"/>
    <property type="molecule type" value="Genomic_DNA"/>
</dbReference>
<name>A0A1X3JHN6_ECOLX</name>
<proteinExistence type="predicted"/>
<dbReference type="Proteomes" id="UP000193045">
    <property type="component" value="Unassembled WGS sequence"/>
</dbReference>
<gene>
    <name evidence="1" type="ORF">ECVG_04752</name>
</gene>
<evidence type="ECO:0000313" key="1">
    <source>
        <dbReference type="EMBL" id="OSL09559.1"/>
    </source>
</evidence>
<protein>
    <submittedName>
        <fullName evidence="1">CcgAII protein</fullName>
    </submittedName>
</protein>
<comment type="caution">
    <text evidence="1">The sequence shown here is derived from an EMBL/GenBank/DDBJ whole genome shotgun (WGS) entry which is preliminary data.</text>
</comment>
<organism evidence="1 2">
    <name type="scientific">Escherichia coli H386</name>
    <dbReference type="NCBI Taxonomy" id="656397"/>
    <lineage>
        <taxon>Bacteria</taxon>
        <taxon>Pseudomonadati</taxon>
        <taxon>Pseudomonadota</taxon>
        <taxon>Gammaproteobacteria</taxon>
        <taxon>Enterobacterales</taxon>
        <taxon>Enterobacteriaceae</taxon>
        <taxon>Escherichia</taxon>
    </lineage>
</organism>